<feature type="compositionally biased region" description="Polar residues" evidence="1">
    <location>
        <begin position="169"/>
        <end position="178"/>
    </location>
</feature>
<accession>A0A3M7GFU4</accession>
<dbReference type="Pfam" id="PF24616">
    <property type="entry name" value="DUF7624"/>
    <property type="match status" value="2"/>
</dbReference>
<dbReference type="EMBL" id="QWIS01000259">
    <property type="protein sequence ID" value="RMY99912.1"/>
    <property type="molecule type" value="Genomic_DNA"/>
</dbReference>
<evidence type="ECO:0000256" key="1">
    <source>
        <dbReference type="SAM" id="MobiDB-lite"/>
    </source>
</evidence>
<feature type="domain" description="DUF7624" evidence="2">
    <location>
        <begin position="642"/>
        <end position="771"/>
    </location>
</feature>
<gene>
    <name evidence="3" type="ORF">D0860_08162</name>
</gene>
<reference evidence="3 4" key="1">
    <citation type="journal article" date="2018" name="BMC Genomics">
        <title>Genomic evidence for intraspecific hybridization in a clonal and extremely halotolerant yeast.</title>
        <authorList>
            <person name="Gostincar C."/>
            <person name="Stajich J.E."/>
            <person name="Zupancic J."/>
            <person name="Zalar P."/>
            <person name="Gunde-Cimerman N."/>
        </authorList>
    </citation>
    <scope>NUCLEOTIDE SEQUENCE [LARGE SCALE GENOMIC DNA]</scope>
    <source>
        <strain evidence="3 4">EXF-562</strain>
    </source>
</reference>
<dbReference type="Proteomes" id="UP000280598">
    <property type="component" value="Unassembled WGS sequence"/>
</dbReference>
<name>A0A3M7GFU4_HORWE</name>
<dbReference type="VEuPathDB" id="FungiDB:BTJ68_06734"/>
<feature type="compositionally biased region" description="Low complexity" evidence="1">
    <location>
        <begin position="634"/>
        <end position="643"/>
    </location>
</feature>
<feature type="compositionally biased region" description="Polar residues" evidence="1">
    <location>
        <begin position="105"/>
        <end position="116"/>
    </location>
</feature>
<evidence type="ECO:0000313" key="4">
    <source>
        <dbReference type="Proteomes" id="UP000280598"/>
    </source>
</evidence>
<feature type="compositionally biased region" description="Low complexity" evidence="1">
    <location>
        <begin position="510"/>
        <end position="540"/>
    </location>
</feature>
<dbReference type="AlphaFoldDB" id="A0A3M7GFU4"/>
<feature type="compositionally biased region" description="Polar residues" evidence="1">
    <location>
        <begin position="10"/>
        <end position="42"/>
    </location>
</feature>
<feature type="region of interest" description="Disordered" evidence="1">
    <location>
        <begin position="665"/>
        <end position="709"/>
    </location>
</feature>
<feature type="compositionally biased region" description="Acidic residues" evidence="1">
    <location>
        <begin position="74"/>
        <end position="83"/>
    </location>
</feature>
<evidence type="ECO:0000259" key="2">
    <source>
        <dbReference type="Pfam" id="PF24616"/>
    </source>
</evidence>
<feature type="compositionally biased region" description="Low complexity" evidence="1">
    <location>
        <begin position="673"/>
        <end position="701"/>
    </location>
</feature>
<organism evidence="3 4">
    <name type="scientific">Hortaea werneckii</name>
    <name type="common">Black yeast</name>
    <name type="synonym">Cladosporium werneckii</name>
    <dbReference type="NCBI Taxonomy" id="91943"/>
    <lineage>
        <taxon>Eukaryota</taxon>
        <taxon>Fungi</taxon>
        <taxon>Dikarya</taxon>
        <taxon>Ascomycota</taxon>
        <taxon>Pezizomycotina</taxon>
        <taxon>Dothideomycetes</taxon>
        <taxon>Dothideomycetidae</taxon>
        <taxon>Mycosphaerellales</taxon>
        <taxon>Teratosphaeriaceae</taxon>
        <taxon>Hortaea</taxon>
    </lineage>
</organism>
<feature type="compositionally biased region" description="Basic and acidic residues" evidence="1">
    <location>
        <begin position="130"/>
        <end position="139"/>
    </location>
</feature>
<feature type="compositionally biased region" description="Polar residues" evidence="1">
    <location>
        <begin position="601"/>
        <end position="624"/>
    </location>
</feature>
<feature type="region of interest" description="Disordered" evidence="1">
    <location>
        <begin position="1"/>
        <end position="145"/>
    </location>
</feature>
<proteinExistence type="predicted"/>
<comment type="caution">
    <text evidence="3">The sequence shown here is derived from an EMBL/GenBank/DDBJ whole genome shotgun (WGS) entry which is preliminary data.</text>
</comment>
<feature type="region of interest" description="Disordered" evidence="1">
    <location>
        <begin position="158"/>
        <end position="183"/>
    </location>
</feature>
<feature type="domain" description="DUF7624" evidence="2">
    <location>
        <begin position="812"/>
        <end position="838"/>
    </location>
</feature>
<feature type="region of interest" description="Disordered" evidence="1">
    <location>
        <begin position="199"/>
        <end position="243"/>
    </location>
</feature>
<feature type="region of interest" description="Disordered" evidence="1">
    <location>
        <begin position="778"/>
        <end position="809"/>
    </location>
</feature>
<feature type="region of interest" description="Disordered" evidence="1">
    <location>
        <begin position="483"/>
        <end position="540"/>
    </location>
</feature>
<feature type="compositionally biased region" description="Basic and acidic residues" evidence="1">
    <location>
        <begin position="84"/>
        <end position="93"/>
    </location>
</feature>
<sequence>MALKSPLMPSPTNGLSSAFSPYSDSPNSPAPYQNNFPTASNRSSGPSDSLAPPPSPYPQQIEPSPVDSNGTESTEIDEDAQEEGEVKSSHADGEVQSPDIEITSPEETTSPQSATSDRVHKIDTQLPARFRSDSTKDEPQSVIHAPTTFRSFVEAISSKESEAGSSEATVVSPNSPEAVSSPIEKKLAAVSPVKTDVPRVVDRSTPRAQSAQELDEEWRKKRRTSSLEGITLSPEISERVGRQLKPTDVPEEFDRDVDDAEDPDTAGLIGDGAMNNAMQQSLDNAEEEVTALRTALSECWTLCNTLATLSSTHRQRTFKFAGKQGMQEQAWRSCWRLCQQLYDYRDADHASQVIPTLELCRDFCQSLFDARQRGDEASDSVLRVSFELNNHLYNTHPSSLPEAFNERTLDFYITMCHRLMKQRTSLPQETDALLRACWSLAEMLFNLRQSTREGTAADEELLGSAVQACWELCDLFREGWTQIRPERGTPRPSQTTFQSTSPPQNPFNLSSNRSEPRSNSSMSNRQYHDAPSGPAGSAAAIVPETPTTIFDDTTSSAASSPDSVTVPNILVLGPASNHHTNHHGSTSSSARRAGHHHERWSSNASVLSGYSESVTSQRTSSTATAGKKKKPQPSSSAAAASSTQEEEEAHLTRLRYLLLKAGMQTGYPRHSSSHPTNNTNTSTTTTSSKSSSTPTSSPQSSGGVGSHHHENFQSYISHLPPTAFGTSPWQRQTLKFYQDLVRHDETMAGIDSYPPRRLRAAEVAGSVVWLAGKASGTGTGTGGTGTGGGDRGVGGGTGGKGGQGGQGGVGVGQQWAWMRDLYRLVFGFGVEEGERMRGTGTGMGGGHGGGGVQV</sequence>
<feature type="compositionally biased region" description="Polar residues" evidence="1">
    <location>
        <begin position="491"/>
        <end position="509"/>
    </location>
</feature>
<dbReference type="InterPro" id="IPR056041">
    <property type="entry name" value="DUF7624"/>
</dbReference>
<protein>
    <recommendedName>
        <fullName evidence="2">DUF7624 domain-containing protein</fullName>
    </recommendedName>
</protein>
<evidence type="ECO:0000313" key="3">
    <source>
        <dbReference type="EMBL" id="RMY99912.1"/>
    </source>
</evidence>
<feature type="region of interest" description="Disordered" evidence="1">
    <location>
        <begin position="573"/>
        <end position="649"/>
    </location>
</feature>